<evidence type="ECO:0000256" key="1">
    <source>
        <dbReference type="SAM" id="MobiDB-lite"/>
    </source>
</evidence>
<name>A0A517Z2I3_9PLAN</name>
<dbReference type="SUPFAM" id="SSF56935">
    <property type="entry name" value="Porins"/>
    <property type="match status" value="1"/>
</dbReference>
<organism evidence="2 3">
    <name type="scientific">Maioricimonas rarisocia</name>
    <dbReference type="NCBI Taxonomy" id="2528026"/>
    <lineage>
        <taxon>Bacteria</taxon>
        <taxon>Pseudomonadati</taxon>
        <taxon>Planctomycetota</taxon>
        <taxon>Planctomycetia</taxon>
        <taxon>Planctomycetales</taxon>
        <taxon>Planctomycetaceae</taxon>
        <taxon>Maioricimonas</taxon>
    </lineage>
</organism>
<proteinExistence type="predicted"/>
<dbReference type="Proteomes" id="UP000320496">
    <property type="component" value="Chromosome"/>
</dbReference>
<keyword evidence="3" id="KW-1185">Reference proteome</keyword>
<dbReference type="EMBL" id="CP036275">
    <property type="protein sequence ID" value="QDU36676.1"/>
    <property type="molecule type" value="Genomic_DNA"/>
</dbReference>
<dbReference type="AlphaFoldDB" id="A0A517Z2I3"/>
<dbReference type="Pfam" id="PF07396">
    <property type="entry name" value="Porin_O_P"/>
    <property type="match status" value="1"/>
</dbReference>
<dbReference type="InterPro" id="IPR010870">
    <property type="entry name" value="Porin_O/P"/>
</dbReference>
<gene>
    <name evidence="2" type="primary">oprP_1</name>
    <name evidence="2" type="ORF">Mal4_09640</name>
</gene>
<sequence>MRLCAVCAGTVFRDGMRVGYSVRCTLGGCPRHTGPFGPQKPCPSELMKPLAPSPFRFRSPIQIRLCRLAMLLLVLSSAPRGGWANSAPPPPSSGPVSGQSIADPAVTPSPTSESDLHTDDVLQIGWNDTPPCVDCAPTGGSVLSGTTLALPGMESGYPTVSVKGLFQVESAWFGQDAASTAAVGDIPDSTDFRRARLAATGHVAENVNYMIEFDFGFPGRPTFMDVYATVEDVSVLGNVRVGQWRQPFSMDALTSVKELMFLERSTAFTFFPFRQTGIGAFDTAFDEQATWAVSAFRYPVDQFGGSFGDSGYGLSTRLTGLLLEEGDDALVHAGFNFAHLQPSTHRFRFRSTPEIGFTAGDINGGPTVIPFFVDTGNIPAQSAQMLGTELAGQVGGVTLQSELMYAMVNQEGGPSLAFPAIYAQASYALTGERRSYNRKQGVFGRIVPHHNFGTGYSGAWEVAARWSWINLNDANIQGGELTDLTLGLNWYLNRYFKAQFNYIHAILSSPGAGDSGTDILAVRAQIDF</sequence>
<dbReference type="KEGG" id="mri:Mal4_09640"/>
<feature type="region of interest" description="Disordered" evidence="1">
    <location>
        <begin position="84"/>
        <end position="116"/>
    </location>
</feature>
<dbReference type="InterPro" id="IPR023614">
    <property type="entry name" value="Porin_dom_sf"/>
</dbReference>
<evidence type="ECO:0000313" key="2">
    <source>
        <dbReference type="EMBL" id="QDU36676.1"/>
    </source>
</evidence>
<evidence type="ECO:0000313" key="3">
    <source>
        <dbReference type="Proteomes" id="UP000320496"/>
    </source>
</evidence>
<reference evidence="2 3" key="1">
    <citation type="submission" date="2019-02" db="EMBL/GenBank/DDBJ databases">
        <title>Deep-cultivation of Planctomycetes and their phenomic and genomic characterization uncovers novel biology.</title>
        <authorList>
            <person name="Wiegand S."/>
            <person name="Jogler M."/>
            <person name="Boedeker C."/>
            <person name="Pinto D."/>
            <person name="Vollmers J."/>
            <person name="Rivas-Marin E."/>
            <person name="Kohn T."/>
            <person name="Peeters S.H."/>
            <person name="Heuer A."/>
            <person name="Rast P."/>
            <person name="Oberbeckmann S."/>
            <person name="Bunk B."/>
            <person name="Jeske O."/>
            <person name="Meyerdierks A."/>
            <person name="Storesund J.E."/>
            <person name="Kallscheuer N."/>
            <person name="Luecker S."/>
            <person name="Lage O.M."/>
            <person name="Pohl T."/>
            <person name="Merkel B.J."/>
            <person name="Hornburger P."/>
            <person name="Mueller R.-W."/>
            <person name="Bruemmer F."/>
            <person name="Labrenz M."/>
            <person name="Spormann A.M."/>
            <person name="Op den Camp H."/>
            <person name="Overmann J."/>
            <person name="Amann R."/>
            <person name="Jetten M.S.M."/>
            <person name="Mascher T."/>
            <person name="Medema M.H."/>
            <person name="Devos D.P."/>
            <person name="Kaster A.-K."/>
            <person name="Ovreas L."/>
            <person name="Rohde M."/>
            <person name="Galperin M.Y."/>
            <person name="Jogler C."/>
        </authorList>
    </citation>
    <scope>NUCLEOTIDE SEQUENCE [LARGE SCALE GENOMIC DNA]</scope>
    <source>
        <strain evidence="2 3">Mal4</strain>
    </source>
</reference>
<protein>
    <submittedName>
        <fullName evidence="2">Porin P</fullName>
    </submittedName>
</protein>
<dbReference type="Gene3D" id="2.40.160.10">
    <property type="entry name" value="Porin"/>
    <property type="match status" value="1"/>
</dbReference>
<accession>A0A517Z2I3</accession>